<accession>A0A9D2QJJ5</accession>
<evidence type="ECO:0000313" key="1">
    <source>
        <dbReference type="EMBL" id="HJC87202.1"/>
    </source>
</evidence>
<dbReference type="Pfam" id="PF13151">
    <property type="entry name" value="DUF3990"/>
    <property type="match status" value="1"/>
</dbReference>
<dbReference type="Proteomes" id="UP000823922">
    <property type="component" value="Unassembled WGS sequence"/>
</dbReference>
<proteinExistence type="predicted"/>
<organism evidence="1 2">
    <name type="scientific">Candidatus Eisenbergiella intestinigallinarum</name>
    <dbReference type="NCBI Taxonomy" id="2838549"/>
    <lineage>
        <taxon>Bacteria</taxon>
        <taxon>Bacillati</taxon>
        <taxon>Bacillota</taxon>
        <taxon>Clostridia</taxon>
        <taxon>Lachnospirales</taxon>
        <taxon>Lachnospiraceae</taxon>
        <taxon>Eisenbergiella</taxon>
    </lineage>
</organism>
<protein>
    <submittedName>
        <fullName evidence="1">DUF3990 domain-containing protein</fullName>
    </submittedName>
</protein>
<evidence type="ECO:0000313" key="2">
    <source>
        <dbReference type="Proteomes" id="UP000823922"/>
    </source>
</evidence>
<name>A0A9D2QJJ5_9FIRM</name>
<comment type="caution">
    <text evidence="1">The sequence shown here is derived from an EMBL/GenBank/DDBJ whole genome shotgun (WGS) entry which is preliminary data.</text>
</comment>
<sequence length="229" mass="26882">MKKILYHGSEVIVEKPEYGKGARANDYGRGFYCTEEIELAREWACAKGRNGYTNKYEMELDKMEILNLNSPDYHILNWLALLADNRTYWQRGSISEEAKRYIHDNFLPDISGYDVIVGYRADDSYFAFAQDFVAGTISLQKLSEAMRLGKLGEQIVLKSRRAFEEIRYLGSEFVSAEEYYGKKLEREREARREYRKKREKATQINELFILDIMREGMKNEDLRLRCGLS</sequence>
<dbReference type="EMBL" id="DWVS01000103">
    <property type="protein sequence ID" value="HJC87202.1"/>
    <property type="molecule type" value="Genomic_DNA"/>
</dbReference>
<gene>
    <name evidence="1" type="ORF">H9926_04205</name>
</gene>
<dbReference type="InterPro" id="IPR025051">
    <property type="entry name" value="DUF3990"/>
</dbReference>
<reference evidence="1" key="1">
    <citation type="journal article" date="2021" name="PeerJ">
        <title>Extensive microbial diversity within the chicken gut microbiome revealed by metagenomics and culture.</title>
        <authorList>
            <person name="Gilroy R."/>
            <person name="Ravi A."/>
            <person name="Getino M."/>
            <person name="Pursley I."/>
            <person name="Horton D.L."/>
            <person name="Alikhan N.F."/>
            <person name="Baker D."/>
            <person name="Gharbi K."/>
            <person name="Hall N."/>
            <person name="Watson M."/>
            <person name="Adriaenssens E.M."/>
            <person name="Foster-Nyarko E."/>
            <person name="Jarju S."/>
            <person name="Secka A."/>
            <person name="Antonio M."/>
            <person name="Oren A."/>
            <person name="Chaudhuri R.R."/>
            <person name="La Ragione R."/>
            <person name="Hildebrand F."/>
            <person name="Pallen M.J."/>
        </authorList>
    </citation>
    <scope>NUCLEOTIDE SEQUENCE</scope>
    <source>
        <strain evidence="1">ChiBcec1-1630</strain>
    </source>
</reference>
<reference evidence="1" key="2">
    <citation type="submission" date="2021-04" db="EMBL/GenBank/DDBJ databases">
        <authorList>
            <person name="Gilroy R."/>
        </authorList>
    </citation>
    <scope>NUCLEOTIDE SEQUENCE</scope>
    <source>
        <strain evidence="1">ChiBcec1-1630</strain>
    </source>
</reference>
<dbReference type="AlphaFoldDB" id="A0A9D2QJJ5"/>